<organism evidence="2">
    <name type="scientific">Culex pipiens</name>
    <name type="common">House mosquito</name>
    <dbReference type="NCBI Taxonomy" id="7175"/>
    <lineage>
        <taxon>Eukaryota</taxon>
        <taxon>Metazoa</taxon>
        <taxon>Ecdysozoa</taxon>
        <taxon>Arthropoda</taxon>
        <taxon>Hexapoda</taxon>
        <taxon>Insecta</taxon>
        <taxon>Pterygota</taxon>
        <taxon>Neoptera</taxon>
        <taxon>Endopterygota</taxon>
        <taxon>Diptera</taxon>
        <taxon>Nematocera</taxon>
        <taxon>Culicoidea</taxon>
        <taxon>Culicidae</taxon>
        <taxon>Culicinae</taxon>
        <taxon>Culicini</taxon>
        <taxon>Culex</taxon>
        <taxon>Culex</taxon>
    </lineage>
</organism>
<feature type="transmembrane region" description="Helical" evidence="1">
    <location>
        <begin position="36"/>
        <end position="56"/>
    </location>
</feature>
<protein>
    <submittedName>
        <fullName evidence="2">(northern house mosquito) hypothetical protein</fullName>
    </submittedName>
</protein>
<name>A0A8D8KFG5_CULPI</name>
<feature type="transmembrane region" description="Helical" evidence="1">
    <location>
        <begin position="12"/>
        <end position="30"/>
    </location>
</feature>
<dbReference type="EMBL" id="HBUE01022257">
    <property type="protein sequence ID" value="CAG6453136.1"/>
    <property type="molecule type" value="Transcribed_RNA"/>
</dbReference>
<accession>A0A8D8KFG5</accession>
<keyword evidence="1" id="KW-0812">Transmembrane</keyword>
<evidence type="ECO:0000256" key="1">
    <source>
        <dbReference type="SAM" id="Phobius"/>
    </source>
</evidence>
<feature type="transmembrane region" description="Helical" evidence="1">
    <location>
        <begin position="63"/>
        <end position="86"/>
    </location>
</feature>
<sequence>MYKKILVNFARFLLSLVFVIIIDSISLIIISNNLFAVLWFSVITLIYFPFFFVLPASNNNKGILCFIFLYVHIVDFSFFLLVFFFFSFCNTYLPPCSACCNNCNVLLLRVDLALFLFC</sequence>
<keyword evidence="1" id="KW-1133">Transmembrane helix</keyword>
<dbReference type="EMBL" id="HBUE01323974">
    <property type="protein sequence ID" value="CAG6589770.1"/>
    <property type="molecule type" value="Transcribed_RNA"/>
</dbReference>
<dbReference type="EMBL" id="HBUE01217415">
    <property type="protein sequence ID" value="CAG6537759.1"/>
    <property type="molecule type" value="Transcribed_RNA"/>
</dbReference>
<proteinExistence type="predicted"/>
<reference evidence="2" key="1">
    <citation type="submission" date="2021-05" db="EMBL/GenBank/DDBJ databases">
        <authorList>
            <person name="Alioto T."/>
            <person name="Alioto T."/>
            <person name="Gomez Garrido J."/>
        </authorList>
    </citation>
    <scope>NUCLEOTIDE SEQUENCE</scope>
</reference>
<dbReference type="AlphaFoldDB" id="A0A8D8KFG5"/>
<keyword evidence="1" id="KW-0472">Membrane</keyword>
<evidence type="ECO:0000313" key="2">
    <source>
        <dbReference type="EMBL" id="CAG6589770.1"/>
    </source>
</evidence>